<keyword evidence="2" id="KW-1185">Reference proteome</keyword>
<evidence type="ECO:0000313" key="1">
    <source>
        <dbReference type="EMBL" id="GAU40104.1"/>
    </source>
</evidence>
<organism evidence="1 2">
    <name type="scientific">Trifolium subterraneum</name>
    <name type="common">Subterranean clover</name>
    <dbReference type="NCBI Taxonomy" id="3900"/>
    <lineage>
        <taxon>Eukaryota</taxon>
        <taxon>Viridiplantae</taxon>
        <taxon>Streptophyta</taxon>
        <taxon>Embryophyta</taxon>
        <taxon>Tracheophyta</taxon>
        <taxon>Spermatophyta</taxon>
        <taxon>Magnoliopsida</taxon>
        <taxon>eudicotyledons</taxon>
        <taxon>Gunneridae</taxon>
        <taxon>Pentapetalae</taxon>
        <taxon>rosids</taxon>
        <taxon>fabids</taxon>
        <taxon>Fabales</taxon>
        <taxon>Fabaceae</taxon>
        <taxon>Papilionoideae</taxon>
        <taxon>50 kb inversion clade</taxon>
        <taxon>NPAAA clade</taxon>
        <taxon>Hologalegina</taxon>
        <taxon>IRL clade</taxon>
        <taxon>Trifolieae</taxon>
        <taxon>Trifolium</taxon>
    </lineage>
</organism>
<name>A0A2Z6N5B4_TRISU</name>
<gene>
    <name evidence="1" type="ORF">TSUD_389540</name>
</gene>
<proteinExistence type="predicted"/>
<reference evidence="2" key="1">
    <citation type="journal article" date="2017" name="Front. Plant Sci.">
        <title>Climate Clever Clovers: New Paradigm to Reduce the Environmental Footprint of Ruminants by Breeding Low Methanogenic Forages Utilizing Haplotype Variation.</title>
        <authorList>
            <person name="Kaur P."/>
            <person name="Appels R."/>
            <person name="Bayer P.E."/>
            <person name="Keeble-Gagnere G."/>
            <person name="Wang J."/>
            <person name="Hirakawa H."/>
            <person name="Shirasawa K."/>
            <person name="Vercoe P."/>
            <person name="Stefanova K."/>
            <person name="Durmic Z."/>
            <person name="Nichols P."/>
            <person name="Revell C."/>
            <person name="Isobe S.N."/>
            <person name="Edwards D."/>
            <person name="Erskine W."/>
        </authorList>
    </citation>
    <scope>NUCLEOTIDE SEQUENCE [LARGE SCALE GENOMIC DNA]</scope>
    <source>
        <strain evidence="2">cv. Daliak</strain>
    </source>
</reference>
<evidence type="ECO:0000313" key="2">
    <source>
        <dbReference type="Proteomes" id="UP000242715"/>
    </source>
</evidence>
<dbReference type="Proteomes" id="UP000242715">
    <property type="component" value="Unassembled WGS sequence"/>
</dbReference>
<sequence>MVLSFVTNVKQSTREATTFIQSPDGDGALCDDEAQFVKSIAQMAKMQRMSENFDAMMMKKNAENGNRIE</sequence>
<dbReference type="EMBL" id="DF973790">
    <property type="protein sequence ID" value="GAU40104.1"/>
    <property type="molecule type" value="Genomic_DNA"/>
</dbReference>
<protein>
    <submittedName>
        <fullName evidence="1">Uncharacterized protein</fullName>
    </submittedName>
</protein>
<accession>A0A2Z6N5B4</accession>
<dbReference type="AlphaFoldDB" id="A0A2Z6N5B4"/>